<feature type="transmembrane region" description="Helical" evidence="2">
    <location>
        <begin position="428"/>
        <end position="450"/>
    </location>
</feature>
<dbReference type="InParanoid" id="A0A0V0QW39"/>
<gene>
    <name evidence="3" type="ORF">PPERSA_05019</name>
</gene>
<evidence type="ECO:0000313" key="4">
    <source>
        <dbReference type="Proteomes" id="UP000054937"/>
    </source>
</evidence>
<feature type="transmembrane region" description="Helical" evidence="2">
    <location>
        <begin position="297"/>
        <end position="319"/>
    </location>
</feature>
<dbReference type="InterPro" id="IPR011701">
    <property type="entry name" value="MFS"/>
</dbReference>
<feature type="region of interest" description="Disordered" evidence="1">
    <location>
        <begin position="619"/>
        <end position="648"/>
    </location>
</feature>
<dbReference type="OrthoDB" id="410267at2759"/>
<dbReference type="PANTHER" id="PTHR11360">
    <property type="entry name" value="MONOCARBOXYLATE TRANSPORTER"/>
    <property type="match status" value="1"/>
</dbReference>
<keyword evidence="2" id="KW-0472">Membrane</keyword>
<feature type="transmembrane region" description="Helical" evidence="2">
    <location>
        <begin position="456"/>
        <end position="478"/>
    </location>
</feature>
<dbReference type="Proteomes" id="UP000054937">
    <property type="component" value="Unassembled WGS sequence"/>
</dbReference>
<sequence length="648" mass="70713">MFANISRNLVQSSGKQLFKNQQFFTPTVNFHFCSQQNPIKNESGQQIVKKSWRDRFFGPEKYTGNENTNRWLMALPAIGIHLCIGGPYAWSIFAQALTQEFGVVASSALDWTLNQTTFPLSLCFMMQGVSAALAGGLQIKYGLRLSLLAASSCYFTGVVIGAAGIYFHSLSMLYMGYGFLAGIGVGTAYTPPLQALMQWLPDRKGLASGLIIAGFGSGAVIMGPSAQYLMKKFHKFPEYVGKITDVETYQEAGKLFAKVGGQAKEVVEATAADLAKIPGSEHLQEGLYIVGTGNTGAAAALGILGVAYTGIMLASSMAIKQPPVGYVPKGFDPSLVQSVTKLNVNHMDVFKTKQFWSFMAVLCCIATGGIGMMSVAKSMMQDQFSVLLPGIVTSTFATSYVLLLSFFNMGGRLFWSSLYDKYGPKFVYRAYSIISTPAYVSLPFIIGAVVQNPSAVPLYAFMGSTCIIISILGGVYATQPAYESQIFGNKYVGAIHGKMLLGSSFGAFVGPQLYIQMRNFEERKALKDLLSKVDPAKFQQHFKVGIDQAQSLIEAKTLTISKLMQIVPPGIKDPTPYLYNSALLTCAGLMGVAAIAHSQLKPVDPKFYEENQIQKAAEIMVEQQEKQQDQNQEEEQQTEQEQKDKKQK</sequence>
<dbReference type="Gene3D" id="1.20.1250.20">
    <property type="entry name" value="MFS general substrate transporter like domains"/>
    <property type="match status" value="2"/>
</dbReference>
<dbReference type="PANTHER" id="PTHR11360:SF317">
    <property type="entry name" value="MAJOR FACILITATOR SUPERFAMILY (MFS) PROFILE DOMAIN-CONTAINING PROTEIN-RELATED"/>
    <property type="match status" value="1"/>
</dbReference>
<dbReference type="OMA" id="FLTHMCI"/>
<dbReference type="InterPro" id="IPR050327">
    <property type="entry name" value="Proton-linked_MCT"/>
</dbReference>
<dbReference type="EMBL" id="LDAU01000096">
    <property type="protein sequence ID" value="KRX06406.1"/>
    <property type="molecule type" value="Genomic_DNA"/>
</dbReference>
<feature type="transmembrane region" description="Helical" evidence="2">
    <location>
        <begin position="173"/>
        <end position="193"/>
    </location>
</feature>
<evidence type="ECO:0000256" key="2">
    <source>
        <dbReference type="SAM" id="Phobius"/>
    </source>
</evidence>
<protein>
    <submittedName>
        <fullName evidence="3">Major facilitator superfamily domain, general substrate transporter</fullName>
    </submittedName>
</protein>
<keyword evidence="4" id="KW-1185">Reference proteome</keyword>
<organism evidence="3 4">
    <name type="scientific">Pseudocohnilembus persalinus</name>
    <name type="common">Ciliate</name>
    <dbReference type="NCBI Taxonomy" id="266149"/>
    <lineage>
        <taxon>Eukaryota</taxon>
        <taxon>Sar</taxon>
        <taxon>Alveolata</taxon>
        <taxon>Ciliophora</taxon>
        <taxon>Intramacronucleata</taxon>
        <taxon>Oligohymenophorea</taxon>
        <taxon>Scuticociliatia</taxon>
        <taxon>Philasterida</taxon>
        <taxon>Pseudocohnilembidae</taxon>
        <taxon>Pseudocohnilembus</taxon>
    </lineage>
</organism>
<dbReference type="CDD" id="cd17353">
    <property type="entry name" value="MFS_OFA_like"/>
    <property type="match status" value="1"/>
</dbReference>
<feature type="transmembrane region" description="Helical" evidence="2">
    <location>
        <begin position="205"/>
        <end position="226"/>
    </location>
</feature>
<dbReference type="SUPFAM" id="SSF103473">
    <property type="entry name" value="MFS general substrate transporter"/>
    <property type="match status" value="1"/>
</dbReference>
<dbReference type="Pfam" id="PF07690">
    <property type="entry name" value="MFS_1"/>
    <property type="match status" value="1"/>
</dbReference>
<feature type="transmembrane region" description="Helical" evidence="2">
    <location>
        <begin position="117"/>
        <end position="135"/>
    </location>
</feature>
<evidence type="ECO:0000313" key="3">
    <source>
        <dbReference type="EMBL" id="KRX06406.1"/>
    </source>
</evidence>
<dbReference type="InterPro" id="IPR036259">
    <property type="entry name" value="MFS_trans_sf"/>
</dbReference>
<dbReference type="AlphaFoldDB" id="A0A0V0QW39"/>
<feature type="transmembrane region" description="Helical" evidence="2">
    <location>
        <begin position="71"/>
        <end position="97"/>
    </location>
</feature>
<proteinExistence type="predicted"/>
<feature type="transmembrane region" description="Helical" evidence="2">
    <location>
        <begin position="387"/>
        <end position="407"/>
    </location>
</feature>
<reference evidence="3 4" key="1">
    <citation type="journal article" date="2015" name="Sci. Rep.">
        <title>Genome of the facultative scuticociliatosis pathogen Pseudocohnilembus persalinus provides insight into its virulence through horizontal gene transfer.</title>
        <authorList>
            <person name="Xiong J."/>
            <person name="Wang G."/>
            <person name="Cheng J."/>
            <person name="Tian M."/>
            <person name="Pan X."/>
            <person name="Warren A."/>
            <person name="Jiang C."/>
            <person name="Yuan D."/>
            <person name="Miao W."/>
        </authorList>
    </citation>
    <scope>NUCLEOTIDE SEQUENCE [LARGE SCALE GENOMIC DNA]</scope>
    <source>
        <strain evidence="3">36N120E</strain>
    </source>
</reference>
<accession>A0A0V0QW39</accession>
<evidence type="ECO:0000256" key="1">
    <source>
        <dbReference type="SAM" id="MobiDB-lite"/>
    </source>
</evidence>
<keyword evidence="2" id="KW-1133">Transmembrane helix</keyword>
<name>A0A0V0QW39_PSEPJ</name>
<feature type="transmembrane region" description="Helical" evidence="2">
    <location>
        <begin position="355"/>
        <end position="375"/>
    </location>
</feature>
<keyword evidence="2" id="KW-0812">Transmembrane</keyword>
<feature type="transmembrane region" description="Helical" evidence="2">
    <location>
        <begin position="147"/>
        <end position="167"/>
    </location>
</feature>
<comment type="caution">
    <text evidence="3">The sequence shown here is derived from an EMBL/GenBank/DDBJ whole genome shotgun (WGS) entry which is preliminary data.</text>
</comment>
<dbReference type="GO" id="GO:0022857">
    <property type="term" value="F:transmembrane transporter activity"/>
    <property type="evidence" value="ECO:0007669"/>
    <property type="project" value="InterPro"/>
</dbReference>